<dbReference type="SUPFAM" id="SSF57414">
    <property type="entry name" value="Hairpin loop containing domain-like"/>
    <property type="match status" value="1"/>
</dbReference>
<evidence type="ECO:0000313" key="3">
    <source>
        <dbReference type="EMBL" id="KAF2107376.1"/>
    </source>
</evidence>
<dbReference type="AlphaFoldDB" id="A0A6A5YJU1"/>
<evidence type="ECO:0000256" key="1">
    <source>
        <dbReference type="SAM" id="MobiDB-lite"/>
    </source>
</evidence>
<dbReference type="OrthoDB" id="3793367at2759"/>
<feature type="compositionally biased region" description="Low complexity" evidence="1">
    <location>
        <begin position="39"/>
        <end position="68"/>
    </location>
</feature>
<name>A0A6A5YJU1_9PLEO</name>
<gene>
    <name evidence="3" type="ORF">BDV96DRAFT_589148</name>
</gene>
<reference evidence="3" key="1">
    <citation type="journal article" date="2020" name="Stud. Mycol.">
        <title>101 Dothideomycetes genomes: a test case for predicting lifestyles and emergence of pathogens.</title>
        <authorList>
            <person name="Haridas S."/>
            <person name="Albert R."/>
            <person name="Binder M."/>
            <person name="Bloem J."/>
            <person name="Labutti K."/>
            <person name="Salamov A."/>
            <person name="Andreopoulos B."/>
            <person name="Baker S."/>
            <person name="Barry K."/>
            <person name="Bills G."/>
            <person name="Bluhm B."/>
            <person name="Cannon C."/>
            <person name="Castanera R."/>
            <person name="Culley D."/>
            <person name="Daum C."/>
            <person name="Ezra D."/>
            <person name="Gonzalez J."/>
            <person name="Henrissat B."/>
            <person name="Kuo A."/>
            <person name="Liang C."/>
            <person name="Lipzen A."/>
            <person name="Lutzoni F."/>
            <person name="Magnuson J."/>
            <person name="Mondo S."/>
            <person name="Nolan M."/>
            <person name="Ohm R."/>
            <person name="Pangilinan J."/>
            <person name="Park H.-J."/>
            <person name="Ramirez L."/>
            <person name="Alfaro M."/>
            <person name="Sun H."/>
            <person name="Tritt A."/>
            <person name="Yoshinaga Y."/>
            <person name="Zwiers L.-H."/>
            <person name="Turgeon B."/>
            <person name="Goodwin S."/>
            <person name="Spatafora J."/>
            <person name="Crous P."/>
            <person name="Grigoriev I."/>
        </authorList>
    </citation>
    <scope>NUCLEOTIDE SEQUENCE</scope>
    <source>
        <strain evidence="3">CBS 627.86</strain>
    </source>
</reference>
<organism evidence="3 4">
    <name type="scientific">Lophiotrema nucula</name>
    <dbReference type="NCBI Taxonomy" id="690887"/>
    <lineage>
        <taxon>Eukaryota</taxon>
        <taxon>Fungi</taxon>
        <taxon>Dikarya</taxon>
        <taxon>Ascomycota</taxon>
        <taxon>Pezizomycotina</taxon>
        <taxon>Dothideomycetes</taxon>
        <taxon>Pleosporomycetidae</taxon>
        <taxon>Pleosporales</taxon>
        <taxon>Lophiotremataceae</taxon>
        <taxon>Lophiotrema</taxon>
    </lineage>
</organism>
<feature type="compositionally biased region" description="Polar residues" evidence="1">
    <location>
        <begin position="84"/>
        <end position="95"/>
    </location>
</feature>
<dbReference type="EMBL" id="ML977354">
    <property type="protein sequence ID" value="KAF2107376.1"/>
    <property type="molecule type" value="Genomic_DNA"/>
</dbReference>
<evidence type="ECO:0000313" key="4">
    <source>
        <dbReference type="Proteomes" id="UP000799770"/>
    </source>
</evidence>
<accession>A0A6A5YJU1</accession>
<keyword evidence="4" id="KW-1185">Reference proteome</keyword>
<dbReference type="Gene3D" id="3.50.4.10">
    <property type="entry name" value="Hepatocyte Growth Factor"/>
    <property type="match status" value="1"/>
</dbReference>
<sequence length="157" mass="16057">MLFSVPAAQVPAQSSANLVAFDKACTSVPAVTPTASNPTGANTNTNQGTNNGNNNQNQQQEQQTGAKQAGRKLAVRDTCGATPAGTQTSQAPLSQPANINSAADCFAKCKADPSCKSFEFGKENNANVCRLFSVAASAVPAPTNGQSFQVFDVGCSV</sequence>
<dbReference type="Pfam" id="PF00024">
    <property type="entry name" value="PAN_1"/>
    <property type="match status" value="1"/>
</dbReference>
<feature type="region of interest" description="Disordered" evidence="1">
    <location>
        <begin position="31"/>
        <end position="95"/>
    </location>
</feature>
<evidence type="ECO:0000259" key="2">
    <source>
        <dbReference type="PROSITE" id="PS50948"/>
    </source>
</evidence>
<proteinExistence type="predicted"/>
<protein>
    <recommendedName>
        <fullName evidence="2">Apple domain-containing protein</fullName>
    </recommendedName>
</protein>
<dbReference type="InterPro" id="IPR003609">
    <property type="entry name" value="Pan_app"/>
</dbReference>
<dbReference type="PROSITE" id="PS50948">
    <property type="entry name" value="PAN"/>
    <property type="match status" value="1"/>
</dbReference>
<dbReference type="Proteomes" id="UP000799770">
    <property type="component" value="Unassembled WGS sequence"/>
</dbReference>
<feature type="domain" description="Apple" evidence="2">
    <location>
        <begin position="79"/>
        <end position="155"/>
    </location>
</feature>